<dbReference type="EMBL" id="MU854324">
    <property type="protein sequence ID" value="KAK4043792.1"/>
    <property type="molecule type" value="Genomic_DNA"/>
</dbReference>
<feature type="repeat" description="ANK" evidence="1">
    <location>
        <begin position="329"/>
        <end position="361"/>
    </location>
</feature>
<dbReference type="Pfam" id="PF12796">
    <property type="entry name" value="Ank_2"/>
    <property type="match status" value="1"/>
</dbReference>
<dbReference type="PROSITE" id="PS50297">
    <property type="entry name" value="ANK_REP_REGION"/>
    <property type="match status" value="1"/>
</dbReference>
<organism evidence="2 3">
    <name type="scientific">Parachaetomium inaequale</name>
    <dbReference type="NCBI Taxonomy" id="2588326"/>
    <lineage>
        <taxon>Eukaryota</taxon>
        <taxon>Fungi</taxon>
        <taxon>Dikarya</taxon>
        <taxon>Ascomycota</taxon>
        <taxon>Pezizomycotina</taxon>
        <taxon>Sordariomycetes</taxon>
        <taxon>Sordariomycetidae</taxon>
        <taxon>Sordariales</taxon>
        <taxon>Chaetomiaceae</taxon>
        <taxon>Parachaetomium</taxon>
    </lineage>
</organism>
<dbReference type="AlphaFoldDB" id="A0AAN6SV66"/>
<keyword evidence="3" id="KW-1185">Reference proteome</keyword>
<dbReference type="PANTHER" id="PTHR24118:SF99">
    <property type="entry name" value="POTE ANKYRIN DOMAIN FAMILY MEMBER 3C-RELATED"/>
    <property type="match status" value="1"/>
</dbReference>
<comment type="caution">
    <text evidence="2">The sequence shown here is derived from an EMBL/GenBank/DDBJ whole genome shotgun (WGS) entry which is preliminary data.</text>
</comment>
<evidence type="ECO:0000256" key="1">
    <source>
        <dbReference type="PROSITE-ProRule" id="PRU00023"/>
    </source>
</evidence>
<protein>
    <submittedName>
        <fullName evidence="2">Uncharacterized protein</fullName>
    </submittedName>
</protein>
<accession>A0AAN6SV66</accession>
<dbReference type="Gene3D" id="1.25.40.20">
    <property type="entry name" value="Ankyrin repeat-containing domain"/>
    <property type="match status" value="1"/>
</dbReference>
<evidence type="ECO:0000313" key="3">
    <source>
        <dbReference type="Proteomes" id="UP001303115"/>
    </source>
</evidence>
<dbReference type="PROSITE" id="PS50088">
    <property type="entry name" value="ANK_REPEAT"/>
    <property type="match status" value="2"/>
</dbReference>
<dbReference type="Pfam" id="PF00023">
    <property type="entry name" value="Ank"/>
    <property type="match status" value="1"/>
</dbReference>
<keyword evidence="1" id="KW-0040">ANK repeat</keyword>
<dbReference type="SUPFAM" id="SSF48403">
    <property type="entry name" value="Ankyrin repeat"/>
    <property type="match status" value="1"/>
</dbReference>
<dbReference type="InterPro" id="IPR036770">
    <property type="entry name" value="Ankyrin_rpt-contain_sf"/>
</dbReference>
<dbReference type="PRINTS" id="PR01415">
    <property type="entry name" value="ANKYRIN"/>
</dbReference>
<feature type="repeat" description="ANK" evidence="1">
    <location>
        <begin position="294"/>
        <end position="326"/>
    </location>
</feature>
<name>A0AAN6SV66_9PEZI</name>
<reference evidence="3" key="1">
    <citation type="journal article" date="2023" name="Mol. Phylogenet. Evol.">
        <title>Genome-scale phylogeny and comparative genomics of the fungal order Sordariales.</title>
        <authorList>
            <person name="Hensen N."/>
            <person name="Bonometti L."/>
            <person name="Westerberg I."/>
            <person name="Brannstrom I.O."/>
            <person name="Guillou S."/>
            <person name="Cros-Aarteil S."/>
            <person name="Calhoun S."/>
            <person name="Haridas S."/>
            <person name="Kuo A."/>
            <person name="Mondo S."/>
            <person name="Pangilinan J."/>
            <person name="Riley R."/>
            <person name="LaButti K."/>
            <person name="Andreopoulos B."/>
            <person name="Lipzen A."/>
            <person name="Chen C."/>
            <person name="Yan M."/>
            <person name="Daum C."/>
            <person name="Ng V."/>
            <person name="Clum A."/>
            <person name="Steindorff A."/>
            <person name="Ohm R.A."/>
            <person name="Martin F."/>
            <person name="Silar P."/>
            <person name="Natvig D.O."/>
            <person name="Lalanne C."/>
            <person name="Gautier V."/>
            <person name="Ament-Velasquez S.L."/>
            <person name="Kruys A."/>
            <person name="Hutchinson M.I."/>
            <person name="Powell A.J."/>
            <person name="Barry K."/>
            <person name="Miller A.N."/>
            <person name="Grigoriev I.V."/>
            <person name="Debuchy R."/>
            <person name="Gladieux P."/>
            <person name="Hiltunen Thoren M."/>
            <person name="Johannesson H."/>
        </authorList>
    </citation>
    <scope>NUCLEOTIDE SEQUENCE [LARGE SCALE GENOMIC DNA]</scope>
    <source>
        <strain evidence="3">CBS 284.82</strain>
    </source>
</reference>
<dbReference type="SMART" id="SM00248">
    <property type="entry name" value="ANK"/>
    <property type="match status" value="5"/>
</dbReference>
<proteinExistence type="predicted"/>
<sequence length="689" mass="76017">MEPLARFRKTMRDLCGLLVTVVDSKVYLLHQTVREFLIDPSARAPLSGWKSCLGWGPSHGVLAAASMRLLLLDDFHTRPLDPFCKPEELETLFNELDGVDFLTYAATNWAEHLDTASRLPASDGEQKRQLLELGTRVCAMDLGGTPWPQVLHVLSQRDPATGRGDERASPTEYWDWWPTGAEDYYRGMPALHVASHLGLKSLVQHLLTVHGTDAKGPPDGDPLARTALHWACRSDNGACVSDLLQASDDSTHVNTMDLDECTPLHDACRGDLGHTTTFLLEQADADPETCGATHGVTALHVAAAAGSTNALGALLDAPNGLDVNPRDRHGRTPLMYAAAGWQLQAVDMLLRAGADVELQDEDGRTALLHVGGRRLRPPPRRKALAWSAAVPLARSVGELFAGIGRGLRATWKGAKEEANSDPRVLERVEQLKVAIKLQCMRTCSYEEVHSIVYGDNPTDIETFFDMTGPSSVVLDLRVFEDMFDFLQLCDVLHFVALPPVTLKRPTGEADDDENGKEDMVRLFSWLRGKGVTHILKVIVDDTAAPCHGDAAVTEALRQFHVESLDWRKPDLGPEAICSIGRELREVHLYWSGDGAVWEGWSSHEGLGRLECLDTIYLHLVQDEDINNYTGLYEDARTWENKLNAQRCSEHAMEKAVGKSTVRDSVGKVDRKPIIVQVVNRYGGPLARLE</sequence>
<gene>
    <name evidence="2" type="ORF">C8A01DRAFT_32112</name>
</gene>
<dbReference type="InterPro" id="IPR002110">
    <property type="entry name" value="Ankyrin_rpt"/>
</dbReference>
<evidence type="ECO:0000313" key="2">
    <source>
        <dbReference type="EMBL" id="KAK4043792.1"/>
    </source>
</evidence>
<dbReference type="Proteomes" id="UP001303115">
    <property type="component" value="Unassembled WGS sequence"/>
</dbReference>
<dbReference type="PANTHER" id="PTHR24118">
    <property type="entry name" value="POTE ANKYRIN DOMAIN"/>
    <property type="match status" value="1"/>
</dbReference>